<proteinExistence type="predicted"/>
<dbReference type="Gene3D" id="3.10.20.310">
    <property type="entry name" value="membrane protein fhac"/>
    <property type="match status" value="1"/>
</dbReference>
<gene>
    <name evidence="1" type="ORF">GOQ30_02115</name>
</gene>
<evidence type="ECO:0000313" key="2">
    <source>
        <dbReference type="Proteomes" id="UP000431264"/>
    </source>
</evidence>
<accession>A0A6I4IJ73</accession>
<comment type="caution">
    <text evidence="1">The sequence shown here is derived from an EMBL/GenBank/DDBJ whole genome shotgun (WGS) entry which is preliminary data.</text>
</comment>
<dbReference type="RefSeq" id="WP_140996348.1">
    <property type="nucleotide sequence ID" value="NZ_VDCZ01000001.1"/>
</dbReference>
<reference evidence="2" key="1">
    <citation type="submission" date="2019-05" db="EMBL/GenBank/DDBJ databases">
        <title>Flavobacterium profundi sp. nov., isolated from a deep-sea seamount.</title>
        <authorList>
            <person name="Zhang D.-C."/>
        </authorList>
    </citation>
    <scope>NUCLEOTIDE SEQUENCE [LARGE SCALE GENOMIC DNA]</scope>
    <source>
        <strain evidence="2">TP390</strain>
    </source>
</reference>
<dbReference type="OrthoDB" id="1490006at2"/>
<evidence type="ECO:0000313" key="1">
    <source>
        <dbReference type="EMBL" id="MVO07959.1"/>
    </source>
</evidence>
<dbReference type="Proteomes" id="UP000431264">
    <property type="component" value="Unassembled WGS sequence"/>
</dbReference>
<protein>
    <submittedName>
        <fullName evidence="1">Outer membrane protein assembly factor</fullName>
    </submittedName>
</protein>
<dbReference type="EMBL" id="WQLW01000001">
    <property type="protein sequence ID" value="MVO07959.1"/>
    <property type="molecule type" value="Genomic_DNA"/>
</dbReference>
<name>A0A6I4IJ73_9FLAO</name>
<organism evidence="1 2">
    <name type="scientific">Flavobacterium profundi</name>
    <dbReference type="NCBI Taxonomy" id="1774945"/>
    <lineage>
        <taxon>Bacteria</taxon>
        <taxon>Pseudomonadati</taxon>
        <taxon>Bacteroidota</taxon>
        <taxon>Flavobacteriia</taxon>
        <taxon>Flavobacteriales</taxon>
        <taxon>Flavobacteriaceae</taxon>
        <taxon>Flavobacterium</taxon>
    </lineage>
</organism>
<dbReference type="AlphaFoldDB" id="A0A6I4IJ73"/>
<sequence length="421" mass="48545">MKNSIYIFSFLWCCTLYSQENSIRKINWVGQKKMDVTFMAHFIQSKEGEALDSTKLNYDIQALTRLNGITKATYTVEKQTENDETYEITFSLIENYTLIPNLSLWTTDDTAAAYRLGLYEFNLLGKNITIGGFYQFNGVNSYGLQFSAPYLFNENWGLETSVQQIGSIEPIFFNNTSAKYEYTNKAIELLGVYRTNFKNTIKIGGSLFNEKYTYINGATNSEIPQDFTIDKILFKINNQYDNLKYEFYLVEGIKNSSYFQFVTQTNTFQNEFLIGWNDFVYLKRYGKTGNFGTRIRLGLASNDVSPFAPFALDNNINLRGVGNIIDRGTGSFVMNTEYRYTLYEKKWFVLQSNTFIDLGSWRKPGGNWNDFVASENFRIFPGVGLRFIHKTFFNAIFRIDYGIGIHENGAKGLVFGIGQYF</sequence>
<keyword evidence="2" id="KW-1185">Reference proteome</keyword>